<dbReference type="AlphaFoldDB" id="A0A2D1U668"/>
<sequence>MFKLNLKIAFRNLIKNRVYTAINIGGLALGLTGFVLLLLYINHENSYDRWDQRLENVYQIREFHNLSTPDNKPHWQELNNSRNAAMLKKSIPQFKYVTKVDNDWGDNYSIKTELADPLILKGFVNTDSLFFKVFSYKFLQGNENNALQSPNSLVLKHSTAKLLFGTDEALGKTVKMLTWQGDPGTTYTVTGVVEDPSVPESLKFNAIMHNGEREKDPENLKVTTHCKIYGLVNTSIDTNALNKTINSAHLDYKNQLYGETQNKALSKGKRVPSLKIIPLKDVHANPPFARNWIDKVKPVVALSIFLLLISVINFINLATAQSVQRAKEVGVKKVLGTSKNQLIWQFLLEAAIQSMLALFVSIALVELLLPAFSSNFDVQLSFWHNTNLVIILLQLLSVFIIVTLLAGLYPAAVLSNYNPIAVLKGNYENSFKGIALRNGLVILQFVIAATFIISIGVMQSQTNFLVNKDLGFDRSHLINISTNYNDQLAKRIKKIPGVEYVATTTQVMGNTFNVSEKVVYKNNTFDFNTVTVTMETLPALGVQLVSGRLFSKEYKQDTINTVVLNEAAAKLLGGNIVGQDYDVPDEKKKYTFRVVGVIKDYNNEGFDKTVLPTVYKVTHLGGMSSTNNLIVRFNADNYQHMIESVRLEWAKIYPDFPMIYTSGEDAFQAQILSDKRFMKMITIFSAFSILLSLLGLFTLSAFVSKRRTKEIAVRKVLGASNLQIVNMLNRSFLIMIIVANLISWPVAYIIMNKWLQGFAYRVDMPFAPFVLATVISLIIALFTVSIQARKAAVSNPVKALKYE</sequence>
<feature type="transmembrane region" description="Helical" evidence="6">
    <location>
        <begin position="299"/>
        <end position="321"/>
    </location>
</feature>
<evidence type="ECO:0008006" key="11">
    <source>
        <dbReference type="Google" id="ProtNLM"/>
    </source>
</evidence>
<feature type="transmembrane region" description="Helical" evidence="6">
    <location>
        <begin position="766"/>
        <end position="786"/>
    </location>
</feature>
<keyword evidence="3 6" id="KW-0812">Transmembrane</keyword>
<feature type="transmembrane region" description="Helical" evidence="6">
    <location>
        <begin position="732"/>
        <end position="751"/>
    </location>
</feature>
<dbReference type="KEGG" id="pgs:CPT03_11690"/>
<dbReference type="GO" id="GO:0005886">
    <property type="term" value="C:plasma membrane"/>
    <property type="evidence" value="ECO:0007669"/>
    <property type="project" value="UniProtKB-SubCell"/>
</dbReference>
<feature type="domain" description="ABC3 transporter permease C-terminal" evidence="7">
    <location>
        <begin position="683"/>
        <end position="795"/>
    </location>
</feature>
<feature type="transmembrane region" description="Helical" evidence="6">
    <location>
        <begin position="435"/>
        <end position="458"/>
    </location>
</feature>
<dbReference type="Pfam" id="PF12704">
    <property type="entry name" value="MacB_PCD"/>
    <property type="match status" value="2"/>
</dbReference>
<feature type="transmembrane region" description="Helical" evidence="6">
    <location>
        <begin position="21"/>
        <end position="41"/>
    </location>
</feature>
<dbReference type="GO" id="GO:0022857">
    <property type="term" value="F:transmembrane transporter activity"/>
    <property type="evidence" value="ECO:0007669"/>
    <property type="project" value="TreeGrafter"/>
</dbReference>
<dbReference type="EMBL" id="CP024091">
    <property type="protein sequence ID" value="ATP57088.1"/>
    <property type="molecule type" value="Genomic_DNA"/>
</dbReference>
<dbReference type="InterPro" id="IPR003838">
    <property type="entry name" value="ABC3_permease_C"/>
</dbReference>
<keyword evidence="2" id="KW-1003">Cell membrane</keyword>
<accession>A0A2D1U668</accession>
<dbReference type="RefSeq" id="WP_099439017.1">
    <property type="nucleotide sequence ID" value="NZ_CP024091.1"/>
</dbReference>
<keyword evidence="10" id="KW-1185">Reference proteome</keyword>
<feature type="domain" description="ABC3 transporter permease C-terminal" evidence="7">
    <location>
        <begin position="301"/>
        <end position="419"/>
    </location>
</feature>
<gene>
    <name evidence="9" type="ORF">CPT03_11690</name>
</gene>
<feature type="domain" description="MacB-like periplasmic core" evidence="8">
    <location>
        <begin position="457"/>
        <end position="632"/>
    </location>
</feature>
<feature type="transmembrane region" description="Helical" evidence="6">
    <location>
        <begin position="680"/>
        <end position="704"/>
    </location>
</feature>
<evidence type="ECO:0000256" key="6">
    <source>
        <dbReference type="SAM" id="Phobius"/>
    </source>
</evidence>
<evidence type="ECO:0000256" key="3">
    <source>
        <dbReference type="ARBA" id="ARBA00022692"/>
    </source>
</evidence>
<feature type="domain" description="MacB-like periplasmic core" evidence="8">
    <location>
        <begin position="20"/>
        <end position="209"/>
    </location>
</feature>
<dbReference type="InterPro" id="IPR050250">
    <property type="entry name" value="Macrolide_Exporter_MacB"/>
</dbReference>
<dbReference type="PANTHER" id="PTHR30572">
    <property type="entry name" value="MEMBRANE COMPONENT OF TRANSPORTER-RELATED"/>
    <property type="match status" value="1"/>
</dbReference>
<keyword evidence="5 6" id="KW-0472">Membrane</keyword>
<keyword evidence="4 6" id="KW-1133">Transmembrane helix</keyword>
<evidence type="ECO:0000313" key="9">
    <source>
        <dbReference type="EMBL" id="ATP57088.1"/>
    </source>
</evidence>
<proteinExistence type="predicted"/>
<dbReference type="Proteomes" id="UP000223749">
    <property type="component" value="Chromosome"/>
</dbReference>
<evidence type="ECO:0000256" key="2">
    <source>
        <dbReference type="ARBA" id="ARBA00022475"/>
    </source>
</evidence>
<evidence type="ECO:0000256" key="1">
    <source>
        <dbReference type="ARBA" id="ARBA00004651"/>
    </source>
</evidence>
<evidence type="ECO:0000259" key="8">
    <source>
        <dbReference type="Pfam" id="PF12704"/>
    </source>
</evidence>
<reference evidence="9 10" key="1">
    <citation type="submission" date="2017-10" db="EMBL/GenBank/DDBJ databases">
        <title>Whole genome of Pedobacter ginsengisoli T01R-27 isolated from tomato rhizosphere.</title>
        <authorList>
            <person name="Weon H.-Y."/>
            <person name="Lee S.A."/>
            <person name="Sang M.K."/>
            <person name="Song J."/>
        </authorList>
    </citation>
    <scope>NUCLEOTIDE SEQUENCE [LARGE SCALE GENOMIC DNA]</scope>
    <source>
        <strain evidence="9 10">T01R-27</strain>
    </source>
</reference>
<evidence type="ECO:0000259" key="7">
    <source>
        <dbReference type="Pfam" id="PF02687"/>
    </source>
</evidence>
<dbReference type="Pfam" id="PF02687">
    <property type="entry name" value="FtsX"/>
    <property type="match status" value="2"/>
</dbReference>
<feature type="transmembrane region" description="Helical" evidence="6">
    <location>
        <begin position="342"/>
        <end position="369"/>
    </location>
</feature>
<feature type="transmembrane region" description="Helical" evidence="6">
    <location>
        <begin position="389"/>
        <end position="414"/>
    </location>
</feature>
<name>A0A2D1U668_9SPHI</name>
<evidence type="ECO:0000256" key="4">
    <source>
        <dbReference type="ARBA" id="ARBA00022989"/>
    </source>
</evidence>
<dbReference type="InterPro" id="IPR025857">
    <property type="entry name" value="MacB_PCD"/>
</dbReference>
<comment type="subcellular location">
    <subcellularLocation>
        <location evidence="1">Cell membrane</location>
        <topology evidence="1">Multi-pass membrane protein</topology>
    </subcellularLocation>
</comment>
<dbReference type="OrthoDB" id="1451596at2"/>
<organism evidence="9 10">
    <name type="scientific">Pedobacter ginsengisoli</name>
    <dbReference type="NCBI Taxonomy" id="363852"/>
    <lineage>
        <taxon>Bacteria</taxon>
        <taxon>Pseudomonadati</taxon>
        <taxon>Bacteroidota</taxon>
        <taxon>Sphingobacteriia</taxon>
        <taxon>Sphingobacteriales</taxon>
        <taxon>Sphingobacteriaceae</taxon>
        <taxon>Pedobacter</taxon>
    </lineage>
</organism>
<evidence type="ECO:0000256" key="5">
    <source>
        <dbReference type="ARBA" id="ARBA00023136"/>
    </source>
</evidence>
<dbReference type="PANTHER" id="PTHR30572:SF18">
    <property type="entry name" value="ABC-TYPE MACROLIDE FAMILY EXPORT SYSTEM PERMEASE COMPONENT 2"/>
    <property type="match status" value="1"/>
</dbReference>
<protein>
    <recommendedName>
        <fullName evidence="11">ABC transporter permease</fullName>
    </recommendedName>
</protein>
<evidence type="ECO:0000313" key="10">
    <source>
        <dbReference type="Proteomes" id="UP000223749"/>
    </source>
</evidence>